<protein>
    <recommendedName>
        <fullName evidence="3">Amidoligase enzyme</fullName>
    </recommendedName>
</protein>
<gene>
    <name evidence="1" type="ORF">RSE6_13287</name>
</gene>
<sequence length="470" mass="53326">MASPITFGVELEFNLAYLDADNILEDPTETRQLFFPTTAEATKFIEQIYRDTYGGSIPSHLSESVAKFAYQKSIQYAVRDTLISIGCPVSGYSWNGDGDPSAWDILDDSSISATYGTAYNWFPMEINSPALPFTPASLELILKVCTTITEKYLTDPNESTGLHVHLSAGTTTFDFRTMQKLFVILWTFETQISSLHAEVRQNNYYCRGLREASHMADEFPRTWGVNPSNLQGIVEFYNCENIESVLRAAECAQRTKVLAFNGNNALEKVRYPASNSKPTVEVRQHAGTLDGERIVSWIKLLTGIIQRMETIHPESFLQLIQLAELEKWEKVEEVSKNSFNQVNLGPIPAESTLTIIDILEYLDLHESADYYRDRLYKIKGKSRRPQLRTFSWNTKAHKSSRSSTASKEVLKAEKTGMMKVFQSLMLVGAVCEDEDVGGLNFNPDDRVWSMIRRVDGRRHKLTPLFRPFSE</sequence>
<evidence type="ECO:0000313" key="2">
    <source>
        <dbReference type="Proteomes" id="UP000177625"/>
    </source>
</evidence>
<reference evidence="2" key="1">
    <citation type="submission" date="2016-03" db="EMBL/GenBank/DDBJ databases">
        <authorList>
            <person name="Guldener U."/>
        </authorList>
    </citation>
    <scope>NUCLEOTIDE SEQUENCE [LARGE SCALE GENOMIC DNA]</scope>
</reference>
<dbReference type="Pfam" id="PF12224">
    <property type="entry name" value="Amidoligase_2"/>
    <property type="match status" value="1"/>
</dbReference>
<dbReference type="AlphaFoldDB" id="A0A1E1MSI2"/>
<organism evidence="1 2">
    <name type="scientific">Rhynchosporium secalis</name>
    <name type="common">Barley scald fungus</name>
    <dbReference type="NCBI Taxonomy" id="38038"/>
    <lineage>
        <taxon>Eukaryota</taxon>
        <taxon>Fungi</taxon>
        <taxon>Dikarya</taxon>
        <taxon>Ascomycota</taxon>
        <taxon>Pezizomycotina</taxon>
        <taxon>Leotiomycetes</taxon>
        <taxon>Helotiales</taxon>
        <taxon>Ploettnerulaceae</taxon>
        <taxon>Rhynchosporium</taxon>
    </lineage>
</organism>
<keyword evidence="2" id="KW-1185">Reference proteome</keyword>
<dbReference type="PANTHER" id="PTHR36847:SF1">
    <property type="entry name" value="AMIDOLIGASE ENZYME"/>
    <property type="match status" value="1"/>
</dbReference>
<dbReference type="PANTHER" id="PTHR36847">
    <property type="entry name" value="AMIDOLIGASE ENZYME"/>
    <property type="match status" value="1"/>
</dbReference>
<name>A0A1E1MSI2_RHYSE</name>
<dbReference type="Proteomes" id="UP000177625">
    <property type="component" value="Unassembled WGS sequence"/>
</dbReference>
<proteinExistence type="predicted"/>
<accession>A0A1E1MSI2</accession>
<evidence type="ECO:0000313" key="1">
    <source>
        <dbReference type="EMBL" id="CZT52047.1"/>
    </source>
</evidence>
<dbReference type="InterPro" id="IPR022025">
    <property type="entry name" value="Amidoligase_2"/>
</dbReference>
<dbReference type="EMBL" id="FJVC01000531">
    <property type="protein sequence ID" value="CZT52047.1"/>
    <property type="molecule type" value="Genomic_DNA"/>
</dbReference>
<evidence type="ECO:0008006" key="3">
    <source>
        <dbReference type="Google" id="ProtNLM"/>
    </source>
</evidence>